<keyword evidence="4" id="KW-1185">Reference proteome</keyword>
<protein>
    <recommendedName>
        <fullName evidence="2">C2H2-type domain-containing protein</fullName>
    </recommendedName>
</protein>
<proteinExistence type="predicted"/>
<dbReference type="EMBL" id="JAPWTJ010001559">
    <property type="protein sequence ID" value="KAJ8970859.1"/>
    <property type="molecule type" value="Genomic_DNA"/>
</dbReference>
<evidence type="ECO:0000313" key="4">
    <source>
        <dbReference type="Proteomes" id="UP001162164"/>
    </source>
</evidence>
<feature type="domain" description="C2H2-type" evidence="2">
    <location>
        <begin position="3"/>
        <end position="31"/>
    </location>
</feature>
<keyword evidence="1" id="KW-0479">Metal-binding</keyword>
<dbReference type="Proteomes" id="UP001162164">
    <property type="component" value="Unassembled WGS sequence"/>
</dbReference>
<comment type="caution">
    <text evidence="3">The sequence shown here is derived from an EMBL/GenBank/DDBJ whole genome shotgun (WGS) entry which is preliminary data.</text>
</comment>
<dbReference type="PROSITE" id="PS00028">
    <property type="entry name" value="ZINC_FINGER_C2H2_1"/>
    <property type="match status" value="1"/>
</dbReference>
<dbReference type="InterPro" id="IPR013087">
    <property type="entry name" value="Znf_C2H2_type"/>
</dbReference>
<evidence type="ECO:0000256" key="1">
    <source>
        <dbReference type="PROSITE-ProRule" id="PRU00042"/>
    </source>
</evidence>
<accession>A0ABQ9J1A1</accession>
<name>A0ABQ9J1A1_9CUCU</name>
<gene>
    <name evidence="3" type="ORF">NQ317_015884</name>
</gene>
<keyword evidence="1" id="KW-0862">Zinc</keyword>
<dbReference type="PANTHER" id="PTHR33936">
    <property type="entry name" value="PROTEIN CBG17840"/>
    <property type="match status" value="1"/>
</dbReference>
<dbReference type="PANTHER" id="PTHR33936:SF25">
    <property type="entry name" value="C2H2-TYPE DOMAIN-CONTAINING PROTEIN"/>
    <property type="match status" value="1"/>
</dbReference>
<evidence type="ECO:0000259" key="2">
    <source>
        <dbReference type="PROSITE" id="PS50157"/>
    </source>
</evidence>
<evidence type="ECO:0000313" key="3">
    <source>
        <dbReference type="EMBL" id="KAJ8970859.1"/>
    </source>
</evidence>
<organism evidence="3 4">
    <name type="scientific">Molorchus minor</name>
    <dbReference type="NCBI Taxonomy" id="1323400"/>
    <lineage>
        <taxon>Eukaryota</taxon>
        <taxon>Metazoa</taxon>
        <taxon>Ecdysozoa</taxon>
        <taxon>Arthropoda</taxon>
        <taxon>Hexapoda</taxon>
        <taxon>Insecta</taxon>
        <taxon>Pterygota</taxon>
        <taxon>Neoptera</taxon>
        <taxon>Endopterygota</taxon>
        <taxon>Coleoptera</taxon>
        <taxon>Polyphaga</taxon>
        <taxon>Cucujiformia</taxon>
        <taxon>Chrysomeloidea</taxon>
        <taxon>Cerambycidae</taxon>
        <taxon>Lamiinae</taxon>
        <taxon>Monochamini</taxon>
        <taxon>Molorchus</taxon>
    </lineage>
</organism>
<dbReference type="Gene3D" id="3.30.160.60">
    <property type="entry name" value="Classic Zinc Finger"/>
    <property type="match status" value="1"/>
</dbReference>
<reference evidence="3" key="1">
    <citation type="journal article" date="2023" name="Insect Mol. Biol.">
        <title>Genome sequencing provides insights into the evolution of gene families encoding plant cell wall-degrading enzymes in longhorned beetles.</title>
        <authorList>
            <person name="Shin N.R."/>
            <person name="Okamura Y."/>
            <person name="Kirsch R."/>
            <person name="Pauchet Y."/>
        </authorList>
    </citation>
    <scope>NUCLEOTIDE SEQUENCE</scope>
    <source>
        <strain evidence="3">MMC_N1</strain>
    </source>
</reference>
<dbReference type="InterPro" id="IPR052797">
    <property type="entry name" value="RegFact_GeneExpr_CellDeath"/>
</dbReference>
<dbReference type="SMART" id="SM00355">
    <property type="entry name" value="ZnF_C2H2"/>
    <property type="match status" value="1"/>
</dbReference>
<dbReference type="PROSITE" id="PS50157">
    <property type="entry name" value="ZINC_FINGER_C2H2_2"/>
    <property type="match status" value="1"/>
</dbReference>
<keyword evidence="1" id="KW-0863">Zinc-finger</keyword>
<sequence>MSVKCEMCGLIFTQQRNLNRHYKNVHKATSILSYDFETFINVLMDELREHLKTSHNYEIIQEIHTFQSFQGVAFNVWLNDINKDCNSQYSLMKKATNKAEGSTTFYYYCNRSGILYFTNCKGCMTMHLLREESRKSQETQIKKCRVHVQHENDSISVDMWVEEYKRSSFVYYKRQGEDHDILSQEHLLETYGNKIICVDSTHGLNSYDFELTTVLVVDEYGEGLPGGEFTFPCLFQTRTFFKSTWKIRNKYTYLIYIQVNSFLKERRNTFWDICRPVGIAFGVLTNKTFKMFHDLTGNTKSNVKTSLLTLCAATRRSKARCES</sequence>